<dbReference type="InterPro" id="IPR011050">
    <property type="entry name" value="Pectin_lyase_fold/virulence"/>
</dbReference>
<dbReference type="Gene3D" id="2.160.20.10">
    <property type="entry name" value="Single-stranded right-handed beta-helix, Pectin lyase-like"/>
    <property type="match status" value="1"/>
</dbReference>
<dbReference type="SUPFAM" id="SSF51126">
    <property type="entry name" value="Pectin lyase-like"/>
    <property type="match status" value="1"/>
</dbReference>
<dbReference type="Pfam" id="PF02368">
    <property type="entry name" value="Big_2"/>
    <property type="match status" value="2"/>
</dbReference>
<dbReference type="SMART" id="SM00635">
    <property type="entry name" value="BID_2"/>
    <property type="match status" value="2"/>
</dbReference>
<keyword evidence="1" id="KW-0479">Metal-binding</keyword>
<keyword evidence="3" id="KW-0325">Glycoprotein</keyword>
<dbReference type="NCBIfam" id="TIGR04183">
    <property type="entry name" value="Por_Secre_tail"/>
    <property type="match status" value="1"/>
</dbReference>
<evidence type="ECO:0000256" key="3">
    <source>
        <dbReference type="ARBA" id="ARBA00023180"/>
    </source>
</evidence>
<evidence type="ECO:0000256" key="1">
    <source>
        <dbReference type="ARBA" id="ARBA00022723"/>
    </source>
</evidence>
<gene>
    <name evidence="5" type="ORF">SAMN04489796_103241</name>
</gene>
<dbReference type="SMART" id="SM00089">
    <property type="entry name" value="PKD"/>
    <property type="match status" value="5"/>
</dbReference>
<dbReference type="SUPFAM" id="SSF49299">
    <property type="entry name" value="PKD domain"/>
    <property type="match status" value="1"/>
</dbReference>
<dbReference type="OrthoDB" id="9765926at2"/>
<dbReference type="EMBL" id="FNCZ01000003">
    <property type="protein sequence ID" value="SDH58223.1"/>
    <property type="molecule type" value="Genomic_DNA"/>
</dbReference>
<feature type="domain" description="Cadherin" evidence="4">
    <location>
        <begin position="686"/>
        <end position="786"/>
    </location>
</feature>
<proteinExistence type="predicted"/>
<keyword evidence="2" id="KW-0732">Signal</keyword>
<organism evidence="5 6">
    <name type="scientific">Winogradskyella thalassocola</name>
    <dbReference type="NCBI Taxonomy" id="262004"/>
    <lineage>
        <taxon>Bacteria</taxon>
        <taxon>Pseudomonadati</taxon>
        <taxon>Bacteroidota</taxon>
        <taxon>Flavobacteriia</taxon>
        <taxon>Flavobacteriales</taxon>
        <taxon>Flavobacteriaceae</taxon>
        <taxon>Winogradskyella</taxon>
    </lineage>
</organism>
<evidence type="ECO:0000259" key="4">
    <source>
        <dbReference type="PROSITE" id="PS50268"/>
    </source>
</evidence>
<dbReference type="InterPro" id="IPR022409">
    <property type="entry name" value="PKD/Chitinase_dom"/>
</dbReference>
<reference evidence="6" key="1">
    <citation type="submission" date="2016-10" db="EMBL/GenBank/DDBJ databases">
        <authorList>
            <person name="Varghese N."/>
            <person name="Submissions S."/>
        </authorList>
    </citation>
    <scope>NUCLEOTIDE SEQUENCE [LARGE SCALE GENOMIC DNA]</scope>
    <source>
        <strain evidence="6">DSM 15363</strain>
    </source>
</reference>
<dbReference type="InterPro" id="IPR012334">
    <property type="entry name" value="Pectin_lyas_fold"/>
</dbReference>
<protein>
    <submittedName>
        <fullName evidence="5">Por secretion system C-terminal sorting domain-containing protein</fullName>
    </submittedName>
</protein>
<dbReference type="PANTHER" id="PTHR42970:SF1">
    <property type="entry name" value="PECTATE LYASE C-RELATED"/>
    <property type="match status" value="1"/>
</dbReference>
<evidence type="ECO:0000256" key="2">
    <source>
        <dbReference type="ARBA" id="ARBA00022729"/>
    </source>
</evidence>
<dbReference type="SUPFAM" id="SSF49373">
    <property type="entry name" value="Invasin/intimin cell-adhesion fragments"/>
    <property type="match status" value="2"/>
</dbReference>
<dbReference type="InterPro" id="IPR013783">
    <property type="entry name" value="Ig-like_fold"/>
</dbReference>
<dbReference type="PANTHER" id="PTHR42970">
    <property type="entry name" value="PECTATE LYASE C-RELATED"/>
    <property type="match status" value="1"/>
</dbReference>
<dbReference type="InterPro" id="IPR003343">
    <property type="entry name" value="Big_2"/>
</dbReference>
<dbReference type="Gene3D" id="2.60.40.10">
    <property type="entry name" value="Immunoglobulins"/>
    <property type="match status" value="2"/>
</dbReference>
<keyword evidence="6" id="KW-1185">Reference proteome</keyword>
<dbReference type="InterPro" id="IPR008964">
    <property type="entry name" value="Invasin/intimin_cell_adhesion"/>
</dbReference>
<dbReference type="InterPro" id="IPR035986">
    <property type="entry name" value="PKD_dom_sf"/>
</dbReference>
<dbReference type="PROSITE" id="PS50268">
    <property type="entry name" value="CADHERIN_2"/>
    <property type="match status" value="1"/>
</dbReference>
<evidence type="ECO:0000313" key="5">
    <source>
        <dbReference type="EMBL" id="SDH58223.1"/>
    </source>
</evidence>
<dbReference type="GO" id="GO:0007156">
    <property type="term" value="P:homophilic cell adhesion via plasma membrane adhesion molecules"/>
    <property type="evidence" value="ECO:0007669"/>
    <property type="project" value="InterPro"/>
</dbReference>
<dbReference type="InterPro" id="IPR052063">
    <property type="entry name" value="Polysaccharide_Lyase_1"/>
</dbReference>
<evidence type="ECO:0000313" key="6">
    <source>
        <dbReference type="Proteomes" id="UP000199492"/>
    </source>
</evidence>
<dbReference type="InterPro" id="IPR026444">
    <property type="entry name" value="Secre_tail"/>
</dbReference>
<dbReference type="GO" id="GO:0005509">
    <property type="term" value="F:calcium ion binding"/>
    <property type="evidence" value="ECO:0007669"/>
    <property type="project" value="InterPro"/>
</dbReference>
<dbReference type="GO" id="GO:0016020">
    <property type="term" value="C:membrane"/>
    <property type="evidence" value="ECO:0007669"/>
    <property type="project" value="InterPro"/>
</dbReference>
<dbReference type="Proteomes" id="UP000199492">
    <property type="component" value="Unassembled WGS sequence"/>
</dbReference>
<dbReference type="Gene3D" id="2.60.40.1080">
    <property type="match status" value="2"/>
</dbReference>
<dbReference type="STRING" id="262004.SAMN04489796_103241"/>
<dbReference type="Pfam" id="PF18962">
    <property type="entry name" value="Por_Secre_tail"/>
    <property type="match status" value="1"/>
</dbReference>
<accession>A0A1G8DKI6</accession>
<name>A0A1G8DKI6_9FLAO</name>
<sequence>MNYFVTSKSIINRIFFFFLIFISHQFLSAQQLAFPSALGAGSYTTGGRGGVVLHVTTLADSGEGSLRWALTDPVNKTLDRTIVFDVSGVIELETVIRMSDGYTGGITINGFTAPEGGITIIGQLFRMVDASNVIIRGMKFRGGYNYTDPNNEYSKSSFLMGGTNGFIVDRCSSGFSLEQSIGGNGGNANDPFSGATFQNNLVGNSSRVGIIGQGITSDQSLRGIPTRVSYHRNVMVDCGWRTPNVAGNIRADIINNFVHNWQNRTSSFTGTAYDGQPSTQKTQSNIIGNYYQAGTNSRNSGTDVLYKINDNNINPEFHFVDNFITSDVLKGKAIEYDYTDSNTAHNAFTNYPDGSSQTIQPNWFTYPQFPLLGEQVPILSSQDLKTELFDTVGACYYTDNNGNIQFYRDPIDTELILRAATNSIEAREGDYVARAESLLPGGSNAVPSETRPDDFYQSNPHIPEAWLISKGLTGTPTIHNDIAPSGYTWLEEYINQIDTPVNGINIPQITRTDSNPTTIELGGTYNTITGTWTDVEDGSGIATVGGDLVDVNTIGTYNVTLEHTDTDGNRGFLTTPIYITAEVVDATSVSVTPETVTLSEDTNIQLSVGFTPLDTTDQTGVWTSNNTNATVNANGLVTAISPGTSIITFTSNDGSFTDTSTITINGSVVPTDITFVGGMLGNLNWIEFDENTVNPTATLITTDPDESATHTYSIPMNNTDDYERFSISGDQLILNLTPDFENPEDTADNNIYALTVRSENSNGGIFDKFVLFWIKDVVDETLVPVSSVSVSPTMADLLISTTISLTATFNPGNATNQNGTWSSSDEAIATVDANGLVSPVSLGQVIITFTTSDGEFTDTSEITVFPEALNPSAGDDQQICEGESTTLIASGGTNYIWNTGETTDSIEVTPNTTTTYTVTVSDDNEQSEEANVTITVNALPVANAGEDQFLCEGNSTILTATGGTTYLWNTGETTATIEVSPTAETTYSVEVSDNNCFSSDDVTVFVNAAPEIIISEDVVIIEGESTTLTVSGSDTYEWNTGETTDSITVNPLITTTYTVSSIGPNGCVSNAEVTVTVIPEIIANAGDDETICSGETITLTALGGSNYTWNTGDLGSELIVTPTETTTYTVTAEDDYGYTDTDEITIFVNEVPNITVSENVFIMIGSSATLTANGGSTYSWSTGESSSEIIVSPDVTTTYTVTGFSENGCQSIEEVVVTVVEELVANAGEDISICQGESITLNASGGITYTWNTGETGATPTFTPTENTTYTVTVTDGFGNSDTDDVTITVNPKPTAYAGEDETLCQGESVVLTAEGGDSYLWNTGATTQSITVNPDEDITYNVEVFTNTCSDIDEVTVFVLPTPDLILSDAITIISGSSTTIEATGADSYLWFNGETTNFIEVNPLETTTYSVTGFSTNGCQITGEITVTVIPEVNADAGSDTSICIGESVMLTASGGTNFSWSTGETSASINISPIETTTYNVTVSDSFGNSDTDSVTVVVNELPSLTLTNDITILEGESINLSVSGAETYEWNTGETSSTINVSPTETTIYSVTGFSASGCQVIEETTVNVVPEVIANAGNDVSICIGESVTLNATGGSNYTWNTGDTSVSPTFTPTQTTTYTVTVTDSFGNSDTDSVTVTVNELPNILVSENITIVEGESASLSVSGAETYLWNTGATSNSILVSPTQTTTFNVIGITNTCSSELKEVTVIVTPLFKASAGTDERVCDNQDYEVVLTANQGDSYLWSTGETTQSIVVSPLSTSTYSVTVTLGEQTDTDDVKVYVDPSPDVVVANGDSVEILNGDFITLSASGANTYQWNNGATQPNIAVSPSTTTTYEVKGFIGECYDDKQVTVNVLQPVVADAGEDVLICLDDLTTLTASGGDDYVWSTGETTPTITVSPLETTDYTVTVFNALDFDEATVRVEVDVNCAIDSVTPSEEETEFEFDVYPNPASDIVNVKISGTLNVSDVNIYDVTGKLIKHSKITNENLSYSTTTQIGISTFQSGVYFVKLIDEDRVITKKLIVE</sequence>
<dbReference type="InterPro" id="IPR002126">
    <property type="entry name" value="Cadherin-like_dom"/>
</dbReference>